<dbReference type="GO" id="GO:0009242">
    <property type="term" value="P:colanic acid biosynthetic process"/>
    <property type="evidence" value="ECO:0007669"/>
    <property type="project" value="TreeGrafter"/>
</dbReference>
<feature type="domain" description="Bacterial sugar transferase" evidence="8">
    <location>
        <begin position="277"/>
        <end position="462"/>
    </location>
</feature>
<keyword evidence="3 9" id="KW-0808">Transferase</keyword>
<comment type="caution">
    <text evidence="9">The sequence shown here is derived from an EMBL/GenBank/DDBJ whole genome shotgun (WGS) entry which is preliminary data.</text>
</comment>
<feature type="transmembrane region" description="Helical" evidence="7">
    <location>
        <begin position="12"/>
        <end position="32"/>
    </location>
</feature>
<evidence type="ECO:0000313" key="10">
    <source>
        <dbReference type="Proteomes" id="UP000321933"/>
    </source>
</evidence>
<sequence>MRTIRLFNHHVHTVYYLLAMIEGLLFFGAFYFGAQLYFLQEQEPMGEHITSILPRALVFAVVSMASMVAVGLYKPQLRERSSGVLLRLMSAFVLTILGMSLVFYLLPNLHLWRGVFAQSLLVAFVFCLFSRAIFSRLVDIEQLKSRVLVLGTGWRANTALGWLRRDSDRRSFRFVGFVRSNGEPVQVEGQNVVESPPSLQELVTTMDVDQIVVALDDRRKALPIDELAQCRLSGIEVLDVATFFEREAGKIMLDFVSPSWLVFSDGFKHSTWRQISKRLFDIGASLMLLMIVWPIMMLTLLAIWIEDGFGTPAIYRQQRVGLHGKVFDLLKLRSMRVDAEGDGKARWADKNDCRITRVGAIIRRLRIDELPQILNILRGDMSLVGPRPERPTFVEELQRNIPFYSARHQVKPGIAGWAQLHYPYGASEEDARQKLQYELYYVKNHNVFLDFMIILSTTEVVLFGEGVR</sequence>
<reference evidence="9 10" key="1">
    <citation type="submission" date="2019-08" db="EMBL/GenBank/DDBJ databases">
        <title>Parahaliea maris sp. nov., isolated from the surface seawater.</title>
        <authorList>
            <person name="Liu Y."/>
        </authorList>
    </citation>
    <scope>NUCLEOTIDE SEQUENCE [LARGE SCALE GENOMIC DNA]</scope>
    <source>
        <strain evidence="9 10">S2-26</strain>
    </source>
</reference>
<evidence type="ECO:0000256" key="7">
    <source>
        <dbReference type="SAM" id="Phobius"/>
    </source>
</evidence>
<evidence type="ECO:0000256" key="1">
    <source>
        <dbReference type="ARBA" id="ARBA00004141"/>
    </source>
</evidence>
<organism evidence="9 10">
    <name type="scientific">Parahaliea aestuarii</name>
    <dbReference type="NCBI Taxonomy" id="1852021"/>
    <lineage>
        <taxon>Bacteria</taxon>
        <taxon>Pseudomonadati</taxon>
        <taxon>Pseudomonadota</taxon>
        <taxon>Gammaproteobacteria</taxon>
        <taxon>Cellvibrionales</taxon>
        <taxon>Halieaceae</taxon>
        <taxon>Parahaliea</taxon>
    </lineage>
</organism>
<dbReference type="RefSeq" id="WP_148065482.1">
    <property type="nucleotide sequence ID" value="NZ_VRYZ01000008.1"/>
</dbReference>
<gene>
    <name evidence="9" type="ORF">FVW59_16535</name>
</gene>
<dbReference type="NCBIfam" id="TIGR03013">
    <property type="entry name" value="EpsB_2"/>
    <property type="match status" value="1"/>
</dbReference>
<comment type="subcellular location">
    <subcellularLocation>
        <location evidence="1">Membrane</location>
        <topology evidence="1">Multi-pass membrane protein</topology>
    </subcellularLocation>
</comment>
<dbReference type="EMBL" id="VRYZ01000008">
    <property type="protein sequence ID" value="TXS89624.1"/>
    <property type="molecule type" value="Genomic_DNA"/>
</dbReference>
<dbReference type="OrthoDB" id="9808602at2"/>
<dbReference type="PANTHER" id="PTHR30576">
    <property type="entry name" value="COLANIC BIOSYNTHESIS UDP-GLUCOSE LIPID CARRIER TRANSFERASE"/>
    <property type="match status" value="1"/>
</dbReference>
<keyword evidence="5 7" id="KW-1133">Transmembrane helix</keyword>
<feature type="transmembrane region" description="Helical" evidence="7">
    <location>
        <begin position="112"/>
        <end position="134"/>
    </location>
</feature>
<protein>
    <submittedName>
        <fullName evidence="9">TIGR03013 family PEP-CTERM/XrtA system glycosyltransferase</fullName>
    </submittedName>
</protein>
<keyword evidence="4 7" id="KW-0812">Transmembrane</keyword>
<evidence type="ECO:0000259" key="8">
    <source>
        <dbReference type="Pfam" id="PF02397"/>
    </source>
</evidence>
<dbReference type="InterPro" id="IPR017464">
    <property type="entry name" value="Sugar_tfrase_EpsB_2"/>
</dbReference>
<evidence type="ECO:0000256" key="4">
    <source>
        <dbReference type="ARBA" id="ARBA00022692"/>
    </source>
</evidence>
<feature type="transmembrane region" description="Helical" evidence="7">
    <location>
        <begin position="85"/>
        <end position="106"/>
    </location>
</feature>
<dbReference type="GO" id="GO:0089702">
    <property type="term" value="F:undecaprenyl-phosphate glucose phosphotransferase activity"/>
    <property type="evidence" value="ECO:0007669"/>
    <property type="project" value="TreeGrafter"/>
</dbReference>
<dbReference type="InterPro" id="IPR003362">
    <property type="entry name" value="Bact_transf"/>
</dbReference>
<name>A0A5C8ZPC8_9GAMM</name>
<accession>A0A5C8ZPC8</accession>
<evidence type="ECO:0000256" key="3">
    <source>
        <dbReference type="ARBA" id="ARBA00022679"/>
    </source>
</evidence>
<comment type="similarity">
    <text evidence="2">Belongs to the bacterial sugar transferase family.</text>
</comment>
<dbReference type="Proteomes" id="UP000321933">
    <property type="component" value="Unassembled WGS sequence"/>
</dbReference>
<feature type="transmembrane region" description="Helical" evidence="7">
    <location>
        <begin position="279"/>
        <end position="305"/>
    </location>
</feature>
<evidence type="ECO:0000256" key="2">
    <source>
        <dbReference type="ARBA" id="ARBA00006464"/>
    </source>
</evidence>
<evidence type="ECO:0000256" key="5">
    <source>
        <dbReference type="ARBA" id="ARBA00022989"/>
    </source>
</evidence>
<dbReference type="Pfam" id="PF02397">
    <property type="entry name" value="Bac_transf"/>
    <property type="match status" value="1"/>
</dbReference>
<feature type="transmembrane region" description="Helical" evidence="7">
    <location>
        <begin position="52"/>
        <end position="73"/>
    </location>
</feature>
<evidence type="ECO:0000313" key="9">
    <source>
        <dbReference type="EMBL" id="TXS89624.1"/>
    </source>
</evidence>
<evidence type="ECO:0000256" key="6">
    <source>
        <dbReference type="ARBA" id="ARBA00023136"/>
    </source>
</evidence>
<dbReference type="PANTHER" id="PTHR30576:SF21">
    <property type="entry name" value="UDP-GLUCOSE:UNDECAPRENYL-PHOSPHATE GLUCOSE-1-PHOSPHATE TRANSFERASE"/>
    <property type="match status" value="1"/>
</dbReference>
<dbReference type="Gene3D" id="3.40.50.720">
    <property type="entry name" value="NAD(P)-binding Rossmann-like Domain"/>
    <property type="match status" value="1"/>
</dbReference>
<dbReference type="AlphaFoldDB" id="A0A5C8ZPC8"/>
<dbReference type="GO" id="GO:0016020">
    <property type="term" value="C:membrane"/>
    <property type="evidence" value="ECO:0007669"/>
    <property type="project" value="UniProtKB-SubCell"/>
</dbReference>
<proteinExistence type="inferred from homology"/>
<keyword evidence="10" id="KW-1185">Reference proteome</keyword>
<dbReference type="InterPro" id="IPR017475">
    <property type="entry name" value="EPS_sugar_tfrase"/>
</dbReference>
<dbReference type="NCBIfam" id="TIGR03025">
    <property type="entry name" value="EPS_sugtrans"/>
    <property type="match status" value="1"/>
</dbReference>
<keyword evidence="6 7" id="KW-0472">Membrane</keyword>